<evidence type="ECO:0000256" key="7">
    <source>
        <dbReference type="RuleBase" id="RU004473"/>
    </source>
</evidence>
<dbReference type="NCBIfam" id="TIGR01181">
    <property type="entry name" value="dTDP_gluc_dehyt"/>
    <property type="match status" value="1"/>
</dbReference>
<dbReference type="GO" id="GO:0008460">
    <property type="term" value="F:dTDP-glucose 4,6-dehydratase activity"/>
    <property type="evidence" value="ECO:0007669"/>
    <property type="project" value="UniProtKB-EC"/>
</dbReference>
<organism evidence="9 10">
    <name type="scientific">Crenothrix polyspora</name>
    <dbReference type="NCBI Taxonomy" id="360316"/>
    <lineage>
        <taxon>Bacteria</taxon>
        <taxon>Pseudomonadati</taxon>
        <taxon>Pseudomonadota</taxon>
        <taxon>Gammaproteobacteria</taxon>
        <taxon>Methylococcales</taxon>
        <taxon>Crenotrichaceae</taxon>
        <taxon>Crenothrix</taxon>
    </lineage>
</organism>
<evidence type="ECO:0000259" key="8">
    <source>
        <dbReference type="Pfam" id="PF16363"/>
    </source>
</evidence>
<sequence length="341" mass="38445">MMTLYHPNNLLVTGGAGFIGSNFVHYWRHQYPDTRVVVLDALTETGCYENVLVLEGDNHFRFVEGDILDQTLVEQLLRDEKIDTLVHFAAQSQADDSIYGADAILKTNVEGTHSLLKAAKKVWLDENPDSRHRFHHVSTDEVYGALPATELAATEITPYSPDSPYAASKAAADHMVRAYHHAYGLQTTISHSSNNYGPYQYTEKLIPLVITQLLQGQCVPIYGDGQQMSDWLYVNDHNRAVDLIIRSGQVGESYNITANNAQTDLNLVQGLCALLDARFSHSTHVPHSQYITYVTDRRERCRHFASDNSKICRELGYSLTETFQSGLAKTVDWYLDQPSFW</sequence>
<comment type="catalytic activity">
    <reaction evidence="1 7">
        <text>dTDP-alpha-D-glucose = dTDP-4-dehydro-6-deoxy-alpha-D-glucose + H2O</text>
        <dbReference type="Rhea" id="RHEA:17221"/>
        <dbReference type="ChEBI" id="CHEBI:15377"/>
        <dbReference type="ChEBI" id="CHEBI:57477"/>
        <dbReference type="ChEBI" id="CHEBI:57649"/>
        <dbReference type="EC" id="4.2.1.46"/>
    </reaction>
</comment>
<protein>
    <recommendedName>
        <fullName evidence="4 7">dTDP-glucose 4,6-dehydratase</fullName>
        <ecNumber evidence="4 7">4.2.1.46</ecNumber>
    </recommendedName>
</protein>
<reference evidence="10" key="1">
    <citation type="submission" date="2017-02" db="EMBL/GenBank/DDBJ databases">
        <authorList>
            <person name="Daims H."/>
        </authorList>
    </citation>
    <scope>NUCLEOTIDE SEQUENCE [LARGE SCALE GENOMIC DNA]</scope>
</reference>
<dbReference type="InterPro" id="IPR016040">
    <property type="entry name" value="NAD(P)-bd_dom"/>
</dbReference>
<dbReference type="SUPFAM" id="SSF51735">
    <property type="entry name" value="NAD(P)-binding Rossmann-fold domains"/>
    <property type="match status" value="1"/>
</dbReference>
<keyword evidence="6 7" id="KW-0456">Lyase</keyword>
<comment type="similarity">
    <text evidence="3 7">Belongs to the NAD(P)-dependent epimerase/dehydratase family. dTDP-glucose dehydratase subfamily.</text>
</comment>
<accession>A0A1R4H598</accession>
<dbReference type="Gene3D" id="3.90.25.10">
    <property type="entry name" value="UDP-galactose 4-epimerase, domain 1"/>
    <property type="match status" value="1"/>
</dbReference>
<evidence type="ECO:0000256" key="6">
    <source>
        <dbReference type="ARBA" id="ARBA00023239"/>
    </source>
</evidence>
<dbReference type="AlphaFoldDB" id="A0A1R4H598"/>
<feature type="domain" description="NAD(P)-binding" evidence="8">
    <location>
        <begin position="11"/>
        <end position="329"/>
    </location>
</feature>
<evidence type="ECO:0000313" key="10">
    <source>
        <dbReference type="Proteomes" id="UP000195667"/>
    </source>
</evidence>
<evidence type="ECO:0000313" key="9">
    <source>
        <dbReference type="EMBL" id="SJM91424.1"/>
    </source>
</evidence>
<dbReference type="GO" id="GO:0009225">
    <property type="term" value="P:nucleotide-sugar metabolic process"/>
    <property type="evidence" value="ECO:0007669"/>
    <property type="project" value="InterPro"/>
</dbReference>
<keyword evidence="10" id="KW-1185">Reference proteome</keyword>
<proteinExistence type="inferred from homology"/>
<dbReference type="EC" id="4.2.1.46" evidence="4 7"/>
<dbReference type="RefSeq" id="WP_087142947.1">
    <property type="nucleotide sequence ID" value="NZ_FUKI01000092.1"/>
</dbReference>
<dbReference type="Pfam" id="PF16363">
    <property type="entry name" value="GDP_Man_Dehyd"/>
    <property type="match status" value="1"/>
</dbReference>
<dbReference type="InterPro" id="IPR005888">
    <property type="entry name" value="dTDP_Gluc_deHydtase"/>
</dbReference>
<dbReference type="Proteomes" id="UP000195667">
    <property type="component" value="Unassembled WGS sequence"/>
</dbReference>
<evidence type="ECO:0000256" key="4">
    <source>
        <dbReference type="ARBA" id="ARBA00011990"/>
    </source>
</evidence>
<dbReference type="Gene3D" id="3.40.50.720">
    <property type="entry name" value="NAD(P)-binding Rossmann-like Domain"/>
    <property type="match status" value="1"/>
</dbReference>
<keyword evidence="5" id="KW-0520">NAD</keyword>
<dbReference type="InterPro" id="IPR036291">
    <property type="entry name" value="NAD(P)-bd_dom_sf"/>
</dbReference>
<dbReference type="OrthoDB" id="9803010at2"/>
<evidence type="ECO:0000256" key="1">
    <source>
        <dbReference type="ARBA" id="ARBA00001539"/>
    </source>
</evidence>
<evidence type="ECO:0000256" key="3">
    <source>
        <dbReference type="ARBA" id="ARBA00008178"/>
    </source>
</evidence>
<dbReference type="PANTHER" id="PTHR43000">
    <property type="entry name" value="DTDP-D-GLUCOSE 4,6-DEHYDRATASE-RELATED"/>
    <property type="match status" value="1"/>
</dbReference>
<dbReference type="EMBL" id="FUKI01000092">
    <property type="protein sequence ID" value="SJM91424.1"/>
    <property type="molecule type" value="Genomic_DNA"/>
</dbReference>
<dbReference type="CDD" id="cd05246">
    <property type="entry name" value="dTDP_GD_SDR_e"/>
    <property type="match status" value="1"/>
</dbReference>
<evidence type="ECO:0000256" key="2">
    <source>
        <dbReference type="ARBA" id="ARBA00001911"/>
    </source>
</evidence>
<gene>
    <name evidence="9" type="primary">rfbB</name>
    <name evidence="9" type="ORF">CRENPOLYSF1_190077</name>
</gene>
<comment type="cofactor">
    <cofactor evidence="2 7">
        <name>NAD(+)</name>
        <dbReference type="ChEBI" id="CHEBI:57540"/>
    </cofactor>
</comment>
<name>A0A1R4H598_9GAMM</name>
<evidence type="ECO:0000256" key="5">
    <source>
        <dbReference type="ARBA" id="ARBA00023027"/>
    </source>
</evidence>